<dbReference type="Pfam" id="PF26314">
    <property type="entry name" value="MptA_B_family"/>
    <property type="match status" value="1"/>
</dbReference>
<feature type="transmembrane region" description="Helical" evidence="1">
    <location>
        <begin position="75"/>
        <end position="93"/>
    </location>
</feature>
<keyword evidence="1" id="KW-1133">Transmembrane helix</keyword>
<feature type="transmembrane region" description="Helical" evidence="1">
    <location>
        <begin position="229"/>
        <end position="253"/>
    </location>
</feature>
<evidence type="ECO:0000256" key="1">
    <source>
        <dbReference type="SAM" id="Phobius"/>
    </source>
</evidence>
<sequence>MLIVYVLILGLLSLYSYALVDPNFTLVNHQLWEIFRNSMVQLGYYQRPLSLAIFLSLIVALSFFNWYFTQKKIEPVKLAMIIAAVLLVSYPFLSHDFFNYLFDAKILTFYGQNPYLHRALDFPQDSWLRFMHWTHRTYPYGPGFLLLSLIPSFFSFGKLLLAFIFFKAMFAFFYVMAVWSLNKFNRQTALFFATSPLVIIEGLVNNHNDFLAVSFGLLAVYFLHKKKQFLPAGILALFSVGIKYVTLAFVPLIKKSWQAIGLSVLGFSILLWYMYLKVGIHPWYLLNLLIILPFLKKKYVSFGVLSFGLLLSYYPYILFGGWDLDWKVLIKERVIFVTLLLFLISLFLKQFFYFIQKMPFSQK</sequence>
<dbReference type="EMBL" id="MGBG01000015">
    <property type="protein sequence ID" value="OGK64755.1"/>
    <property type="molecule type" value="Genomic_DNA"/>
</dbReference>
<proteinExistence type="predicted"/>
<name>A0A1F7KA95_9BACT</name>
<comment type="caution">
    <text evidence="2">The sequence shown here is derived from an EMBL/GenBank/DDBJ whole genome shotgun (WGS) entry which is preliminary data.</text>
</comment>
<keyword evidence="1" id="KW-0472">Membrane</keyword>
<feature type="transmembrane region" description="Helical" evidence="1">
    <location>
        <begin position="159"/>
        <end position="179"/>
    </location>
</feature>
<reference evidence="2 3" key="1">
    <citation type="journal article" date="2016" name="Nat. Commun.">
        <title>Thousands of microbial genomes shed light on interconnected biogeochemical processes in an aquifer system.</title>
        <authorList>
            <person name="Anantharaman K."/>
            <person name="Brown C.T."/>
            <person name="Hug L.A."/>
            <person name="Sharon I."/>
            <person name="Castelle C.J."/>
            <person name="Probst A.J."/>
            <person name="Thomas B.C."/>
            <person name="Singh A."/>
            <person name="Wilkins M.J."/>
            <person name="Karaoz U."/>
            <person name="Brodie E.L."/>
            <person name="Williams K.H."/>
            <person name="Hubbard S.S."/>
            <person name="Banfield J.F."/>
        </authorList>
    </citation>
    <scope>NUCLEOTIDE SEQUENCE [LARGE SCALE GENOMIC DNA]</scope>
</reference>
<keyword evidence="1" id="KW-0812">Transmembrane</keyword>
<evidence type="ECO:0000313" key="3">
    <source>
        <dbReference type="Proteomes" id="UP000178450"/>
    </source>
</evidence>
<organism evidence="2 3">
    <name type="scientific">Candidatus Roizmanbacteria bacterium RIFOXYA1_FULL_41_12</name>
    <dbReference type="NCBI Taxonomy" id="1802082"/>
    <lineage>
        <taxon>Bacteria</taxon>
        <taxon>Candidatus Roizmaniibacteriota</taxon>
    </lineage>
</organism>
<feature type="transmembrane region" description="Helical" evidence="1">
    <location>
        <begin position="299"/>
        <end position="322"/>
    </location>
</feature>
<accession>A0A1F7KA95</accession>
<dbReference type="Proteomes" id="UP000178450">
    <property type="component" value="Unassembled WGS sequence"/>
</dbReference>
<evidence type="ECO:0000313" key="2">
    <source>
        <dbReference type="EMBL" id="OGK64755.1"/>
    </source>
</evidence>
<gene>
    <name evidence="2" type="ORF">A2209_00280</name>
</gene>
<feature type="transmembrane region" description="Helical" evidence="1">
    <location>
        <begin position="49"/>
        <end position="68"/>
    </location>
</feature>
<dbReference type="AlphaFoldDB" id="A0A1F7KA95"/>
<evidence type="ECO:0008006" key="4">
    <source>
        <dbReference type="Google" id="ProtNLM"/>
    </source>
</evidence>
<protein>
    <recommendedName>
        <fullName evidence="4">Glycosyltransferase RgtA/B/C/D-like domain-containing protein</fullName>
    </recommendedName>
</protein>
<feature type="transmembrane region" description="Helical" evidence="1">
    <location>
        <begin position="334"/>
        <end position="355"/>
    </location>
</feature>
<feature type="transmembrane region" description="Helical" evidence="1">
    <location>
        <begin position="259"/>
        <end position="278"/>
    </location>
</feature>